<protein>
    <recommendedName>
        <fullName evidence="3">Outer membrane protein beta-barrel domain-containing protein</fullName>
    </recommendedName>
</protein>
<feature type="chain" id="PRO_5046814380" description="Outer membrane protein beta-barrel domain-containing protein" evidence="2">
    <location>
        <begin position="21"/>
        <end position="282"/>
    </location>
</feature>
<organism evidence="4 5">
    <name type="scientific">Spirosoma utsteinense</name>
    <dbReference type="NCBI Taxonomy" id="2585773"/>
    <lineage>
        <taxon>Bacteria</taxon>
        <taxon>Pseudomonadati</taxon>
        <taxon>Bacteroidota</taxon>
        <taxon>Cytophagia</taxon>
        <taxon>Cytophagales</taxon>
        <taxon>Cytophagaceae</taxon>
        <taxon>Spirosoma</taxon>
    </lineage>
</organism>
<evidence type="ECO:0000256" key="1">
    <source>
        <dbReference type="SAM" id="MobiDB-lite"/>
    </source>
</evidence>
<evidence type="ECO:0000256" key="2">
    <source>
        <dbReference type="SAM" id="SignalP"/>
    </source>
</evidence>
<proteinExistence type="predicted"/>
<accession>A0ABR6WD41</accession>
<feature type="region of interest" description="Disordered" evidence="1">
    <location>
        <begin position="20"/>
        <end position="59"/>
    </location>
</feature>
<feature type="domain" description="Outer membrane protein beta-barrel" evidence="3">
    <location>
        <begin position="101"/>
        <end position="256"/>
    </location>
</feature>
<feature type="signal peptide" evidence="2">
    <location>
        <begin position="1"/>
        <end position="20"/>
    </location>
</feature>
<dbReference type="InterPro" id="IPR025665">
    <property type="entry name" value="Beta-barrel_OMP_2"/>
</dbReference>
<gene>
    <name evidence="4" type="ORF">FH603_5011</name>
</gene>
<dbReference type="Proteomes" id="UP000700732">
    <property type="component" value="Unassembled WGS sequence"/>
</dbReference>
<keyword evidence="2" id="KW-0732">Signal</keyword>
<dbReference type="EMBL" id="VFIA01000047">
    <property type="protein sequence ID" value="MBC3794482.1"/>
    <property type="molecule type" value="Genomic_DNA"/>
</dbReference>
<evidence type="ECO:0000313" key="5">
    <source>
        <dbReference type="Proteomes" id="UP000700732"/>
    </source>
</evidence>
<comment type="caution">
    <text evidence="4">The sequence shown here is derived from an EMBL/GenBank/DDBJ whole genome shotgun (WGS) entry which is preliminary data.</text>
</comment>
<dbReference type="RefSeq" id="WP_186741049.1">
    <property type="nucleotide sequence ID" value="NZ_VFIA01000047.1"/>
</dbReference>
<name>A0ABR6WD41_9BACT</name>
<evidence type="ECO:0000313" key="4">
    <source>
        <dbReference type="EMBL" id="MBC3794482.1"/>
    </source>
</evidence>
<keyword evidence="5" id="KW-1185">Reference proteome</keyword>
<dbReference type="Pfam" id="PF13568">
    <property type="entry name" value="OMP_b-brl_2"/>
    <property type="match status" value="1"/>
</dbReference>
<reference evidence="4 5" key="1">
    <citation type="submission" date="2019-06" db="EMBL/GenBank/DDBJ databases">
        <title>Spirosoma utsteinense sp. nov. isolated from Antarctic ice-free soils.</title>
        <authorList>
            <person name="Tahon G."/>
        </authorList>
    </citation>
    <scope>NUCLEOTIDE SEQUENCE [LARGE SCALE GENOMIC DNA]</scope>
    <source>
        <strain evidence="4 5">LMG 31447</strain>
    </source>
</reference>
<evidence type="ECO:0000259" key="3">
    <source>
        <dbReference type="Pfam" id="PF13568"/>
    </source>
</evidence>
<sequence length="282" mass="29940">MKSLLILLVVNTFIMSVAQSQTRPATRSATKPTGRVTTTAPVQSPGQPAVTRTTSTSAAPNRQQELYDQYHSVTKKPATTITNAPVAQSTIPAKQPTLSDGRTARVRIGVRGGVSYLVFLENEFNADPTVGFVGGFVATIGQGTLSFQPEFNYARYAFTVETPVLNSTNTVALNRFELPLLLKISSGSANSTRFFLNVGPYGAYSSSSSINGQNVSLDGTANRFSYGAATGVGVAVKAGPGHLTLELRGLYQLGDTDSGFNTDSRTINTQATVGYMIPLGRR</sequence>